<evidence type="ECO:0000313" key="15">
    <source>
        <dbReference type="Proteomes" id="UP000637074"/>
    </source>
</evidence>
<gene>
    <name evidence="14" type="ORF">AM1BK_20570</name>
</gene>
<evidence type="ECO:0000256" key="1">
    <source>
        <dbReference type="ARBA" id="ARBA00000548"/>
    </source>
</evidence>
<name>A0ABQ3N1R0_9BACI</name>
<dbReference type="PANTHER" id="PTHR10357:SF215">
    <property type="entry name" value="ALPHA-AMYLASE 1"/>
    <property type="match status" value="1"/>
</dbReference>
<dbReference type="SUPFAM" id="SSF51011">
    <property type="entry name" value="Glycosyl hydrolase domain"/>
    <property type="match status" value="1"/>
</dbReference>
<dbReference type="Pfam" id="PF22026">
    <property type="entry name" value="Alpha-amylase_C_2"/>
    <property type="match status" value="1"/>
</dbReference>
<keyword evidence="6 12" id="KW-0732">Signal</keyword>
<dbReference type="InterPro" id="IPR054174">
    <property type="entry name" value="Alpha-amylase-like_C"/>
</dbReference>
<evidence type="ECO:0000256" key="8">
    <source>
        <dbReference type="ARBA" id="ARBA00022837"/>
    </source>
</evidence>
<dbReference type="SUPFAM" id="SSF51445">
    <property type="entry name" value="(Trans)glycosidases"/>
    <property type="match status" value="1"/>
</dbReference>
<dbReference type="Gene3D" id="2.60.40.1180">
    <property type="entry name" value="Golgi alpha-mannosidase II"/>
    <property type="match status" value="1"/>
</dbReference>
<dbReference type="EC" id="3.2.1.1" evidence="4"/>
<evidence type="ECO:0000256" key="12">
    <source>
        <dbReference type="SAM" id="SignalP"/>
    </source>
</evidence>
<dbReference type="RefSeq" id="WP_191272441.1">
    <property type="nucleotide sequence ID" value="NZ_BNDS01000007.1"/>
</dbReference>
<evidence type="ECO:0000256" key="3">
    <source>
        <dbReference type="ARBA" id="ARBA00008061"/>
    </source>
</evidence>
<proteinExistence type="inferred from homology"/>
<evidence type="ECO:0000256" key="7">
    <source>
        <dbReference type="ARBA" id="ARBA00022801"/>
    </source>
</evidence>
<dbReference type="EMBL" id="BNDS01000007">
    <property type="protein sequence ID" value="GHH98514.1"/>
    <property type="molecule type" value="Genomic_DNA"/>
</dbReference>
<evidence type="ECO:0000256" key="9">
    <source>
        <dbReference type="ARBA" id="ARBA00023277"/>
    </source>
</evidence>
<feature type="signal peptide" evidence="12">
    <location>
        <begin position="1"/>
        <end position="22"/>
    </location>
</feature>
<evidence type="ECO:0000259" key="13">
    <source>
        <dbReference type="SMART" id="SM00642"/>
    </source>
</evidence>
<comment type="caution">
    <text evidence="14">The sequence shown here is derived from an EMBL/GenBank/DDBJ whole genome shotgun (WGS) entry which is preliminary data.</text>
</comment>
<dbReference type="InterPro" id="IPR013780">
    <property type="entry name" value="Glyco_hydro_b"/>
</dbReference>
<dbReference type="SMART" id="SM00642">
    <property type="entry name" value="Aamy"/>
    <property type="match status" value="1"/>
</dbReference>
<evidence type="ECO:0000256" key="11">
    <source>
        <dbReference type="SAM" id="Phobius"/>
    </source>
</evidence>
<feature type="transmembrane region" description="Helical" evidence="11">
    <location>
        <begin position="480"/>
        <end position="501"/>
    </location>
</feature>
<comment type="cofactor">
    <cofactor evidence="2">
        <name>Ca(2+)</name>
        <dbReference type="ChEBI" id="CHEBI:29108"/>
    </cofactor>
</comment>
<sequence length="510" mass="58510">MNKRIIPILIIVLLCSSFPAYAKVEKEGRLWQDETVYSIMIDRFNNGDTQNDKEVDAKNPLAYNGGDFQGIIDRLDYIHDMGFTAIRLTPIFDNAKNGYHGYWVTDFYKVDEHFGSLKTFKKLVKEAHKRKMRVLLDFVTNNVAESHPWASDADKKDWFHAEQEIKDWNNQQQVENGWVDGLPDLNQENPEVSKYLIDAAKWWIKKTNIDGYSLPDVNHVPGSFWNDFSLAVKNEKKDFFLLGIPSKSTAVDVNKYQAAGVDSVLDFGRAQGLRNVFAGTDKSLPKETKASNSNQKSILQANFFDNENTVRFTHDIVDKRQFPGSRWKTALTYLYTTPGIPIVYYGTEIALNGSGIPDNRRQMNFRTEKELIDYITQIGELRGQLPSLTRGTFEMLYNKDGMIVYKRKYKGETALIAVNNTNKSQKVTLTADQLEGGKNKELRGLLAGDIVRSHKDRYIMILDRDHSEIYVLTEKSGINIPLVASLIVVYILVFVFLFLILKRRKRNKND</sequence>
<keyword evidence="9" id="KW-0119">Carbohydrate metabolism</keyword>
<feature type="domain" description="Glycosyl hydrolase family 13 catalytic" evidence="13">
    <location>
        <begin position="38"/>
        <end position="382"/>
    </location>
</feature>
<feature type="chain" id="PRO_5047130278" description="alpha-amylase" evidence="12">
    <location>
        <begin position="23"/>
        <end position="510"/>
    </location>
</feature>
<evidence type="ECO:0000256" key="4">
    <source>
        <dbReference type="ARBA" id="ARBA00012595"/>
    </source>
</evidence>
<keyword evidence="7" id="KW-0378">Hydrolase</keyword>
<dbReference type="Pfam" id="PF00128">
    <property type="entry name" value="Alpha-amylase"/>
    <property type="match status" value="1"/>
</dbReference>
<evidence type="ECO:0000256" key="10">
    <source>
        <dbReference type="ARBA" id="ARBA00023295"/>
    </source>
</evidence>
<comment type="catalytic activity">
    <reaction evidence="1">
        <text>Endohydrolysis of (1-&gt;4)-alpha-D-glucosidic linkages in polysaccharides containing three or more (1-&gt;4)-alpha-linked D-glucose units.</text>
        <dbReference type="EC" id="3.2.1.1"/>
    </reaction>
</comment>
<evidence type="ECO:0000256" key="2">
    <source>
        <dbReference type="ARBA" id="ARBA00001913"/>
    </source>
</evidence>
<dbReference type="Proteomes" id="UP000637074">
    <property type="component" value="Unassembled WGS sequence"/>
</dbReference>
<keyword evidence="5" id="KW-0479">Metal-binding</keyword>
<accession>A0ABQ3N1R0</accession>
<dbReference type="PANTHER" id="PTHR10357">
    <property type="entry name" value="ALPHA-AMYLASE FAMILY MEMBER"/>
    <property type="match status" value="1"/>
</dbReference>
<evidence type="ECO:0000313" key="14">
    <source>
        <dbReference type="EMBL" id="GHH98514.1"/>
    </source>
</evidence>
<dbReference type="InterPro" id="IPR006047">
    <property type="entry name" value="GH13_cat_dom"/>
</dbReference>
<protein>
    <recommendedName>
        <fullName evidence="4">alpha-amylase</fullName>
        <ecNumber evidence="4">3.2.1.1</ecNumber>
    </recommendedName>
</protein>
<keyword evidence="10" id="KW-0326">Glycosidase</keyword>
<reference evidence="14 15" key="1">
    <citation type="journal article" date="2022" name="Int. J. Syst. Evol. Microbiol.">
        <title>Neobacillus kokaensis sp. nov., isolated from soil.</title>
        <authorList>
            <person name="Yuki K."/>
            <person name="Matsubara H."/>
            <person name="Yamaguchi S."/>
        </authorList>
    </citation>
    <scope>NUCLEOTIDE SEQUENCE [LARGE SCALE GENOMIC DNA]</scope>
    <source>
        <strain evidence="14 15">LOB 377</strain>
    </source>
</reference>
<dbReference type="PIRSF" id="PIRSF001024">
    <property type="entry name" value="Alph-amyl_fung"/>
    <property type="match status" value="1"/>
</dbReference>
<dbReference type="Gene3D" id="3.20.20.80">
    <property type="entry name" value="Glycosidases"/>
    <property type="match status" value="1"/>
</dbReference>
<organism evidence="14 15">
    <name type="scientific">Neobacillus kokaensis</name>
    <dbReference type="NCBI Taxonomy" id="2759023"/>
    <lineage>
        <taxon>Bacteria</taxon>
        <taxon>Bacillati</taxon>
        <taxon>Bacillota</taxon>
        <taxon>Bacilli</taxon>
        <taxon>Bacillales</taxon>
        <taxon>Bacillaceae</taxon>
        <taxon>Neobacillus</taxon>
    </lineage>
</organism>
<dbReference type="InterPro" id="IPR013777">
    <property type="entry name" value="A-amylase-like"/>
</dbReference>
<keyword evidence="11" id="KW-0812">Transmembrane</keyword>
<evidence type="ECO:0000256" key="6">
    <source>
        <dbReference type="ARBA" id="ARBA00022729"/>
    </source>
</evidence>
<comment type="similarity">
    <text evidence="3">Belongs to the glycosyl hydrolase 13 family.</text>
</comment>
<keyword evidence="8" id="KW-0106">Calcium</keyword>
<dbReference type="InterPro" id="IPR017853">
    <property type="entry name" value="GH"/>
</dbReference>
<keyword evidence="15" id="KW-1185">Reference proteome</keyword>
<keyword evidence="11" id="KW-0472">Membrane</keyword>
<evidence type="ECO:0000256" key="5">
    <source>
        <dbReference type="ARBA" id="ARBA00022723"/>
    </source>
</evidence>
<keyword evidence="11" id="KW-1133">Transmembrane helix</keyword>